<sequence>MAWERGEEKMRRNGDVSHVHENAAARVRLDKVWGVHKNAAGTSVVAPNRRGDKRRHTHRTVVVALGSARFV</sequence>
<keyword evidence="2" id="KW-1185">Reference proteome</keyword>
<evidence type="ECO:0000313" key="1">
    <source>
        <dbReference type="EnsemblPlants" id="ONIVA06G08580.1"/>
    </source>
</evidence>
<dbReference type="EnsemblPlants" id="ONIVA06G08580.1">
    <property type="protein sequence ID" value="ONIVA06G08580.1"/>
    <property type="gene ID" value="ONIVA06G08580"/>
</dbReference>
<dbReference type="OMA" id="MAWERGE"/>
<dbReference type="HOGENOM" id="CLU_2744341_0_0_1"/>
<proteinExistence type="predicted"/>
<reference evidence="1" key="1">
    <citation type="submission" date="2015-04" db="UniProtKB">
        <authorList>
            <consortium name="EnsemblPlants"/>
        </authorList>
    </citation>
    <scope>IDENTIFICATION</scope>
    <source>
        <strain evidence="1">SL10</strain>
    </source>
</reference>
<protein>
    <submittedName>
        <fullName evidence="1">Uncharacterized protein</fullName>
    </submittedName>
</protein>
<dbReference type="Gramene" id="ONIVA06G08580.1">
    <property type="protein sequence ID" value="ONIVA06G08580.1"/>
    <property type="gene ID" value="ONIVA06G08580"/>
</dbReference>
<dbReference type="AlphaFoldDB" id="A0A0E0HMQ2"/>
<name>A0A0E0HMQ2_ORYNI</name>
<reference evidence="1" key="2">
    <citation type="submission" date="2018-04" db="EMBL/GenBank/DDBJ databases">
        <title>OnivRS2 (Oryza nivara Reference Sequence Version 2).</title>
        <authorList>
            <person name="Zhang J."/>
            <person name="Kudrna D."/>
            <person name="Lee S."/>
            <person name="Talag J."/>
            <person name="Rajasekar S."/>
            <person name="Welchert J."/>
            <person name="Hsing Y.-I."/>
            <person name="Wing R.A."/>
        </authorList>
    </citation>
    <scope>NUCLEOTIDE SEQUENCE [LARGE SCALE GENOMIC DNA]</scope>
    <source>
        <strain evidence="1">SL10</strain>
    </source>
</reference>
<evidence type="ECO:0000313" key="2">
    <source>
        <dbReference type="Proteomes" id="UP000006591"/>
    </source>
</evidence>
<accession>A0A0E0HMQ2</accession>
<dbReference type="Proteomes" id="UP000006591">
    <property type="component" value="Chromosome 6"/>
</dbReference>
<organism evidence="1">
    <name type="scientific">Oryza nivara</name>
    <name type="common">Indian wild rice</name>
    <name type="synonym">Oryza sativa f. spontanea</name>
    <dbReference type="NCBI Taxonomy" id="4536"/>
    <lineage>
        <taxon>Eukaryota</taxon>
        <taxon>Viridiplantae</taxon>
        <taxon>Streptophyta</taxon>
        <taxon>Embryophyta</taxon>
        <taxon>Tracheophyta</taxon>
        <taxon>Spermatophyta</taxon>
        <taxon>Magnoliopsida</taxon>
        <taxon>Liliopsida</taxon>
        <taxon>Poales</taxon>
        <taxon>Poaceae</taxon>
        <taxon>BOP clade</taxon>
        <taxon>Oryzoideae</taxon>
        <taxon>Oryzeae</taxon>
        <taxon>Oryzinae</taxon>
        <taxon>Oryza</taxon>
    </lineage>
</organism>